<name>A0A2L2SZA1_9HYPO</name>
<reference evidence="2" key="1">
    <citation type="submission" date="2014-10" db="EMBL/GenBank/DDBJ databases">
        <authorList>
            <person name="King R."/>
        </authorList>
    </citation>
    <scope>NUCLEOTIDE SEQUENCE [LARGE SCALE GENOMIC DNA]</scope>
    <source>
        <strain evidence="2">A3/5</strain>
    </source>
</reference>
<protein>
    <submittedName>
        <fullName evidence="1">Uncharacterized protein</fullName>
    </submittedName>
</protein>
<proteinExistence type="predicted"/>
<organism evidence="1 2">
    <name type="scientific">Fusarium venenatum</name>
    <dbReference type="NCBI Taxonomy" id="56646"/>
    <lineage>
        <taxon>Eukaryota</taxon>
        <taxon>Fungi</taxon>
        <taxon>Dikarya</taxon>
        <taxon>Ascomycota</taxon>
        <taxon>Pezizomycotina</taxon>
        <taxon>Sordariomycetes</taxon>
        <taxon>Hypocreomycetidae</taxon>
        <taxon>Hypocreales</taxon>
        <taxon>Nectriaceae</taxon>
        <taxon>Fusarium</taxon>
    </lineage>
</organism>
<keyword evidence="2" id="KW-1185">Reference proteome</keyword>
<evidence type="ECO:0000313" key="2">
    <source>
        <dbReference type="Proteomes" id="UP000245910"/>
    </source>
</evidence>
<dbReference type="EMBL" id="LN649230">
    <property type="protein sequence ID" value="CEI60283.1"/>
    <property type="molecule type" value="Genomic_DNA"/>
</dbReference>
<evidence type="ECO:0000313" key="1">
    <source>
        <dbReference type="EMBL" id="CEI60283.1"/>
    </source>
</evidence>
<accession>A0A2L2SZA1</accession>
<sequence>MNADDLVHPEVDNYPSWNYVHRNGLAVVCCNNMRKDNILPTQHQMKWSDLITISCVAVLAEEGVPADAMKNCLAIWRNNIIDTDMTRLIR</sequence>
<dbReference type="AlphaFoldDB" id="A0A2L2SZA1"/>
<dbReference type="Proteomes" id="UP000245910">
    <property type="component" value="Chromosome II"/>
</dbReference>